<dbReference type="AlphaFoldDB" id="A0A7N0SYD0"/>
<sequence length="202" mass="21880">MAGEGGGAGNAGLDVVVGVKDGLMMPSSLPNPQAHFSCGGLGSYARNPSRYAREQPGHMLPQQHSKPSSRPGRPRLTKQQGNWVTGGPGMQAIFLDSAADKKSSGTGVFLPQIRPDNQLQPSKRPACAAVLLPARVVQALNLNMHDLGLQITPPRKELDDLNMKKRVEDLKREESIGEPTRGFSEKECSSPEILFLPKEWTY</sequence>
<keyword evidence="3" id="KW-1185">Reference proteome</keyword>
<evidence type="ECO:0000256" key="1">
    <source>
        <dbReference type="SAM" id="MobiDB-lite"/>
    </source>
</evidence>
<organism evidence="2 3">
    <name type="scientific">Kalanchoe fedtschenkoi</name>
    <name type="common">Lavender scallops</name>
    <name type="synonym">South American air plant</name>
    <dbReference type="NCBI Taxonomy" id="63787"/>
    <lineage>
        <taxon>Eukaryota</taxon>
        <taxon>Viridiplantae</taxon>
        <taxon>Streptophyta</taxon>
        <taxon>Embryophyta</taxon>
        <taxon>Tracheophyta</taxon>
        <taxon>Spermatophyta</taxon>
        <taxon>Magnoliopsida</taxon>
        <taxon>eudicotyledons</taxon>
        <taxon>Gunneridae</taxon>
        <taxon>Pentapetalae</taxon>
        <taxon>Saxifragales</taxon>
        <taxon>Crassulaceae</taxon>
        <taxon>Kalanchoe</taxon>
    </lineage>
</organism>
<name>A0A7N0SYD0_KALFE</name>
<reference evidence="2" key="1">
    <citation type="submission" date="2021-01" db="UniProtKB">
        <authorList>
            <consortium name="EnsemblPlants"/>
        </authorList>
    </citation>
    <scope>IDENTIFICATION</scope>
</reference>
<dbReference type="Proteomes" id="UP000594263">
    <property type="component" value="Unplaced"/>
</dbReference>
<dbReference type="Gramene" id="Kaladp0012s0065.1.v1.1">
    <property type="protein sequence ID" value="Kaladp0012s0065.1.v1.1"/>
    <property type="gene ID" value="Kaladp0012s0065.v1.1"/>
</dbReference>
<evidence type="ECO:0000313" key="2">
    <source>
        <dbReference type="EnsemblPlants" id="Kaladp0012s0065.1.v1.1"/>
    </source>
</evidence>
<proteinExistence type="predicted"/>
<dbReference type="EnsemblPlants" id="Kaladp0012s0065.1.v1.1">
    <property type="protein sequence ID" value="Kaladp0012s0065.1.v1.1"/>
    <property type="gene ID" value="Kaladp0012s0065.v1.1"/>
</dbReference>
<dbReference type="PANTHER" id="PTHR33356">
    <property type="entry name" value="TIP41-LIKE PROTEIN"/>
    <property type="match status" value="1"/>
</dbReference>
<evidence type="ECO:0000313" key="3">
    <source>
        <dbReference type="Proteomes" id="UP000594263"/>
    </source>
</evidence>
<protein>
    <submittedName>
        <fullName evidence="2">Uncharacterized protein</fullName>
    </submittedName>
</protein>
<dbReference type="OMA" id="CEVGFEE"/>
<dbReference type="PANTHER" id="PTHR33356:SF13">
    <property type="entry name" value="DUF4005 DOMAIN-CONTAINING PROTEIN"/>
    <property type="match status" value="1"/>
</dbReference>
<feature type="region of interest" description="Disordered" evidence="1">
    <location>
        <begin position="47"/>
        <end position="89"/>
    </location>
</feature>
<accession>A0A7N0SYD0</accession>